<evidence type="ECO:0000313" key="2">
    <source>
        <dbReference type="Proteomes" id="UP000001589"/>
    </source>
</evidence>
<dbReference type="RefSeq" id="WP_011820246.1">
    <property type="nucleotide sequence ID" value="NC_008817.1"/>
</dbReference>
<protein>
    <submittedName>
        <fullName evidence="1">RNA-dependent RNA polymerase-like protein</fullName>
    </submittedName>
</protein>
<sequence length="72" mass="8991">MREYIKTNIKIIKRHLKKRTKRLTSLNDNSIKEEFKEWQDPLFDYESVWTLPDLTRIERYRNFCRSIKKEIS</sequence>
<keyword evidence="1" id="KW-0548">Nucleotidyltransferase</keyword>
<dbReference type="AlphaFoldDB" id="A2BWI2"/>
<dbReference type="HOGENOM" id="CLU_2719091_0_0_3"/>
<name>A2BWI2_PROM5</name>
<dbReference type="EMBL" id="CP000552">
    <property type="protein sequence ID" value="ABM72143.1"/>
    <property type="molecule type" value="Genomic_DNA"/>
</dbReference>
<dbReference type="OrthoDB" id="541206at2"/>
<proteinExistence type="predicted"/>
<dbReference type="GeneID" id="60201197"/>
<dbReference type="KEGG" id="pmc:P9515_09361"/>
<organism evidence="1 2">
    <name type="scientific">Prochlorococcus marinus (strain MIT 9515)</name>
    <dbReference type="NCBI Taxonomy" id="167542"/>
    <lineage>
        <taxon>Bacteria</taxon>
        <taxon>Bacillati</taxon>
        <taxon>Cyanobacteriota</taxon>
        <taxon>Cyanophyceae</taxon>
        <taxon>Synechococcales</taxon>
        <taxon>Prochlorococcaceae</taxon>
        <taxon>Prochlorococcus</taxon>
    </lineage>
</organism>
<dbReference type="Proteomes" id="UP000001589">
    <property type="component" value="Chromosome"/>
</dbReference>
<reference evidence="1 2" key="1">
    <citation type="journal article" date="2007" name="PLoS Genet.">
        <title>Patterns and implications of gene gain and loss in the evolution of Prochlorococcus.</title>
        <authorList>
            <person name="Kettler G.C."/>
            <person name="Martiny A.C."/>
            <person name="Huang K."/>
            <person name="Zucker J."/>
            <person name="Coleman M.L."/>
            <person name="Rodrigue S."/>
            <person name="Chen F."/>
            <person name="Lapidus A."/>
            <person name="Ferriera S."/>
            <person name="Johnson J."/>
            <person name="Steglich C."/>
            <person name="Church G.M."/>
            <person name="Richardson P."/>
            <person name="Chisholm S.W."/>
        </authorList>
    </citation>
    <scope>NUCLEOTIDE SEQUENCE [LARGE SCALE GENOMIC DNA]</scope>
    <source>
        <strain evidence="1 2">MIT 9515</strain>
    </source>
</reference>
<keyword evidence="1" id="KW-0808">Transferase</keyword>
<accession>A2BWI2</accession>
<keyword evidence="1" id="KW-0696">RNA-directed RNA polymerase</keyword>
<evidence type="ECO:0000313" key="1">
    <source>
        <dbReference type="EMBL" id="ABM72143.1"/>
    </source>
</evidence>
<dbReference type="STRING" id="167542.P9515_09361"/>
<gene>
    <name evidence="1" type="ordered locus">P9515_09361</name>
</gene>
<dbReference type="GO" id="GO:0003968">
    <property type="term" value="F:RNA-directed RNA polymerase activity"/>
    <property type="evidence" value="ECO:0007669"/>
    <property type="project" value="UniProtKB-KW"/>
</dbReference>